<dbReference type="InterPro" id="IPR007729">
    <property type="entry name" value="DGOK"/>
</dbReference>
<evidence type="ECO:0000313" key="1">
    <source>
        <dbReference type="EMBL" id="MFD1041297.1"/>
    </source>
</evidence>
<dbReference type="Pfam" id="PF05035">
    <property type="entry name" value="DGOK"/>
    <property type="match status" value="1"/>
</dbReference>
<protein>
    <submittedName>
        <fullName evidence="1">2-dehydro-3-deoxygalactonokinase</fullName>
    </submittedName>
</protein>
<dbReference type="RefSeq" id="WP_162377547.1">
    <property type="nucleotide sequence ID" value="NZ_JBHTKN010000001.1"/>
</dbReference>
<reference evidence="2" key="1">
    <citation type="journal article" date="2019" name="Int. J. Syst. Evol. Microbiol.">
        <title>The Global Catalogue of Microorganisms (GCM) 10K type strain sequencing project: providing services to taxonomists for standard genome sequencing and annotation.</title>
        <authorList>
            <consortium name="The Broad Institute Genomics Platform"/>
            <consortium name="The Broad Institute Genome Sequencing Center for Infectious Disease"/>
            <person name="Wu L."/>
            <person name="Ma J."/>
        </authorList>
    </citation>
    <scope>NUCLEOTIDE SEQUENCE [LARGE SCALE GENOMIC DNA]</scope>
    <source>
        <strain evidence="2">CCUG 55854</strain>
    </source>
</reference>
<dbReference type="EMBL" id="JBHTKN010000001">
    <property type="protein sequence ID" value="MFD1041297.1"/>
    <property type="molecule type" value="Genomic_DNA"/>
</dbReference>
<sequence length="299" mass="31540">MIAVDWGGTSLRAYRLAADGLVLERRRSNEGALACHGRFGKVLGALLADWDDPLVVMAGMVGARGGWIEVPYVRCPADAAALAAGMLHLDASLEAPGLARRTLWCVPGVADHGPLVGDVMRGEETQVAGLLDTLGPGTHTLCLPGTHSKWVRVREGAIVHVSTAMTGELYSVLRLHSILGRSMPEGEPPMDLAAFDAGLECSRDPASGLLHDLFGVRTASLFGHFAQAALPSYLSGLLIGHELQAALAGLPAPVHLVGSEALVERYARALQARGIEVQRHSEELAAAGMHRLARTRGLA</sequence>
<dbReference type="InterPro" id="IPR042258">
    <property type="entry name" value="DGOK_N"/>
</dbReference>
<dbReference type="Proteomes" id="UP001597033">
    <property type="component" value="Unassembled WGS sequence"/>
</dbReference>
<accession>A0ABW3LSD4</accession>
<evidence type="ECO:0000313" key="2">
    <source>
        <dbReference type="Proteomes" id="UP001597033"/>
    </source>
</evidence>
<organism evidence="1 2">
    <name type="scientific">Pseudoxanthomonas kaohsiungensis</name>
    <dbReference type="NCBI Taxonomy" id="283923"/>
    <lineage>
        <taxon>Bacteria</taxon>
        <taxon>Pseudomonadati</taxon>
        <taxon>Pseudomonadota</taxon>
        <taxon>Gammaproteobacteria</taxon>
        <taxon>Lysobacterales</taxon>
        <taxon>Lysobacteraceae</taxon>
        <taxon>Pseudoxanthomonas</taxon>
    </lineage>
</organism>
<gene>
    <name evidence="1" type="ORF">ACFQ2N_02900</name>
</gene>
<comment type="caution">
    <text evidence="1">The sequence shown here is derived from an EMBL/GenBank/DDBJ whole genome shotgun (WGS) entry which is preliminary data.</text>
</comment>
<name>A0ABW3LSD4_9GAMM</name>
<keyword evidence="2" id="KW-1185">Reference proteome</keyword>
<dbReference type="InterPro" id="IPR042257">
    <property type="entry name" value="DGOK_C"/>
</dbReference>
<proteinExistence type="predicted"/>
<dbReference type="Gene3D" id="3.30.420.300">
    <property type="entry name" value="2-keto-3-deoxy-galactonokinase, substrate binding domain"/>
    <property type="match status" value="1"/>
</dbReference>
<dbReference type="Gene3D" id="3.30.420.310">
    <property type="entry name" value="2-keto-3-deoxy-galactonokinase, C-terminal domain"/>
    <property type="match status" value="1"/>
</dbReference>